<dbReference type="Pfam" id="PF02518">
    <property type="entry name" value="HATPase_c"/>
    <property type="match status" value="1"/>
</dbReference>
<dbReference type="SUPFAM" id="SSF55874">
    <property type="entry name" value="ATPase domain of HSP90 chaperone/DNA topoisomerase II/histidine kinase"/>
    <property type="match status" value="1"/>
</dbReference>
<evidence type="ECO:0000256" key="3">
    <source>
        <dbReference type="ARBA" id="ARBA00022553"/>
    </source>
</evidence>
<dbReference type="InterPro" id="IPR011712">
    <property type="entry name" value="Sig_transdc_His_kin_sub3_dim/P"/>
</dbReference>
<evidence type="ECO:0000259" key="13">
    <source>
        <dbReference type="Pfam" id="PF07730"/>
    </source>
</evidence>
<keyword evidence="11" id="KW-0812">Transmembrane</keyword>
<reference evidence="14 15" key="1">
    <citation type="submission" date="2017-07" db="EMBL/GenBank/DDBJ databases">
        <title>Amycolatopsis antarcticus sp. nov., isolated from the surface of an Antarcticus brown macroalga.</title>
        <authorList>
            <person name="Wang J."/>
            <person name="Leiva S."/>
            <person name="Huang J."/>
            <person name="Huang Y."/>
        </authorList>
    </citation>
    <scope>NUCLEOTIDE SEQUENCE [LARGE SCALE GENOMIC DNA]</scope>
    <source>
        <strain evidence="14 15">AU-G6</strain>
    </source>
</reference>
<dbReference type="Gene3D" id="1.20.5.1930">
    <property type="match status" value="1"/>
</dbReference>
<evidence type="ECO:0000256" key="2">
    <source>
        <dbReference type="ARBA" id="ARBA00012438"/>
    </source>
</evidence>
<evidence type="ECO:0000256" key="6">
    <source>
        <dbReference type="ARBA" id="ARBA00022777"/>
    </source>
</evidence>
<keyword evidence="5" id="KW-0547">Nucleotide-binding</keyword>
<accession>A0A263D775</accession>
<feature type="coiled-coil region" evidence="9">
    <location>
        <begin position="167"/>
        <end position="201"/>
    </location>
</feature>
<keyword evidence="8" id="KW-0902">Two-component regulatory system</keyword>
<comment type="catalytic activity">
    <reaction evidence="1">
        <text>ATP + protein L-histidine = ADP + protein N-phospho-L-histidine.</text>
        <dbReference type="EC" id="2.7.13.3"/>
    </reaction>
</comment>
<dbReference type="InterPro" id="IPR036890">
    <property type="entry name" value="HATPase_C_sf"/>
</dbReference>
<dbReference type="RefSeq" id="WP_094861272.1">
    <property type="nucleotide sequence ID" value="NZ_NKYE01000002.1"/>
</dbReference>
<keyword evidence="11" id="KW-0472">Membrane</keyword>
<evidence type="ECO:0000256" key="7">
    <source>
        <dbReference type="ARBA" id="ARBA00022840"/>
    </source>
</evidence>
<keyword evidence="7" id="KW-0067">ATP-binding</keyword>
<feature type="transmembrane region" description="Helical" evidence="11">
    <location>
        <begin position="48"/>
        <end position="68"/>
    </location>
</feature>
<keyword evidence="15" id="KW-1185">Reference proteome</keyword>
<dbReference type="InterPro" id="IPR050482">
    <property type="entry name" value="Sensor_HK_TwoCompSys"/>
</dbReference>
<evidence type="ECO:0000256" key="1">
    <source>
        <dbReference type="ARBA" id="ARBA00000085"/>
    </source>
</evidence>
<evidence type="ECO:0000259" key="12">
    <source>
        <dbReference type="Pfam" id="PF02518"/>
    </source>
</evidence>
<gene>
    <name evidence="14" type="ORF">CFN78_04390</name>
</gene>
<feature type="region of interest" description="Disordered" evidence="10">
    <location>
        <begin position="261"/>
        <end position="284"/>
    </location>
</feature>
<dbReference type="GO" id="GO:0016020">
    <property type="term" value="C:membrane"/>
    <property type="evidence" value="ECO:0007669"/>
    <property type="project" value="InterPro"/>
</dbReference>
<evidence type="ECO:0000256" key="11">
    <source>
        <dbReference type="SAM" id="Phobius"/>
    </source>
</evidence>
<evidence type="ECO:0000256" key="5">
    <source>
        <dbReference type="ARBA" id="ARBA00022741"/>
    </source>
</evidence>
<evidence type="ECO:0000256" key="8">
    <source>
        <dbReference type="ARBA" id="ARBA00023012"/>
    </source>
</evidence>
<dbReference type="PANTHER" id="PTHR24421:SF10">
    <property type="entry name" value="NITRATE_NITRITE SENSOR PROTEIN NARQ"/>
    <property type="match status" value="1"/>
</dbReference>
<keyword evidence="3" id="KW-0597">Phosphoprotein</keyword>
<dbReference type="EMBL" id="NKYE01000002">
    <property type="protein sequence ID" value="OZM74374.1"/>
    <property type="molecule type" value="Genomic_DNA"/>
</dbReference>
<feature type="transmembrane region" description="Helical" evidence="11">
    <location>
        <begin position="75"/>
        <end position="97"/>
    </location>
</feature>
<dbReference type="AlphaFoldDB" id="A0A263D775"/>
<dbReference type="GO" id="GO:0046983">
    <property type="term" value="F:protein dimerization activity"/>
    <property type="evidence" value="ECO:0007669"/>
    <property type="project" value="InterPro"/>
</dbReference>
<dbReference type="GO" id="GO:0000155">
    <property type="term" value="F:phosphorelay sensor kinase activity"/>
    <property type="evidence" value="ECO:0007669"/>
    <property type="project" value="InterPro"/>
</dbReference>
<keyword evidence="6 14" id="KW-0418">Kinase</keyword>
<feature type="domain" description="Signal transduction histidine kinase subgroup 3 dimerisation and phosphoacceptor" evidence="13">
    <location>
        <begin position="199"/>
        <end position="263"/>
    </location>
</feature>
<evidence type="ECO:0000256" key="9">
    <source>
        <dbReference type="SAM" id="Coils"/>
    </source>
</evidence>
<sequence>MRTTCPTRTWWSVLWPTRGDAIGGLAAVAVFAALDLIVYGVGSRTSGWLGPDAALMMHLAVDASLLLLSRRPRAVALLILAVSVAILVSGWAAPGLLVPLEPATQTLVPAATPAVVVNLIRRVDRRTAFTFVGAFAVLACRPWAPSWATTPFGLLNTLVPALAVLYLDARTQLVASLRDRAERAEREQELLAERARAQERRLLAAEMHDVVTHRLSLMVLHAGALGVTSADPAVRSSAEDIRTAGTQALDELRDLVGVLRSGQSEVDSREPPAGDPRPRPDPATLITEARSVGDRIEFTVDGEGPDLSAAVARTAYRVVQEALTNVRKHAPGAEIRVALRYRPDGMHIEVVNGPARRPPDEVLARSGSGSGLLGLRQRVELIGGTFESGRSAGGGYRLGAILPAYVPTHESDPHDSGGRRR</sequence>
<dbReference type="InterPro" id="IPR003594">
    <property type="entry name" value="HATPase_dom"/>
</dbReference>
<proteinExistence type="predicted"/>
<dbReference type="InParanoid" id="A0A263D775"/>
<evidence type="ECO:0000256" key="4">
    <source>
        <dbReference type="ARBA" id="ARBA00022679"/>
    </source>
</evidence>
<evidence type="ECO:0000313" key="14">
    <source>
        <dbReference type="EMBL" id="OZM74374.1"/>
    </source>
</evidence>
<name>A0A263D775_9PSEU</name>
<comment type="caution">
    <text evidence="14">The sequence shown here is derived from an EMBL/GenBank/DDBJ whole genome shotgun (WGS) entry which is preliminary data.</text>
</comment>
<feature type="compositionally biased region" description="Basic and acidic residues" evidence="10">
    <location>
        <begin position="266"/>
        <end position="280"/>
    </location>
</feature>
<protein>
    <recommendedName>
        <fullName evidence="2">histidine kinase</fullName>
        <ecNumber evidence="2">2.7.13.3</ecNumber>
    </recommendedName>
</protein>
<dbReference type="PANTHER" id="PTHR24421">
    <property type="entry name" value="NITRATE/NITRITE SENSOR PROTEIN NARX-RELATED"/>
    <property type="match status" value="1"/>
</dbReference>
<dbReference type="GO" id="GO:0005524">
    <property type="term" value="F:ATP binding"/>
    <property type="evidence" value="ECO:0007669"/>
    <property type="project" value="UniProtKB-KW"/>
</dbReference>
<feature type="domain" description="Histidine kinase/HSP90-like ATPase" evidence="12">
    <location>
        <begin position="313"/>
        <end position="403"/>
    </location>
</feature>
<evidence type="ECO:0000313" key="15">
    <source>
        <dbReference type="Proteomes" id="UP000242444"/>
    </source>
</evidence>
<dbReference type="Gene3D" id="3.30.565.10">
    <property type="entry name" value="Histidine kinase-like ATPase, C-terminal domain"/>
    <property type="match status" value="1"/>
</dbReference>
<dbReference type="OrthoDB" id="227596at2"/>
<dbReference type="Proteomes" id="UP000242444">
    <property type="component" value="Unassembled WGS sequence"/>
</dbReference>
<feature type="transmembrane region" description="Helical" evidence="11">
    <location>
        <begin position="21"/>
        <end position="42"/>
    </location>
</feature>
<dbReference type="CDD" id="cd16917">
    <property type="entry name" value="HATPase_UhpB-NarQ-NarX-like"/>
    <property type="match status" value="1"/>
</dbReference>
<organism evidence="14 15">
    <name type="scientific">Amycolatopsis antarctica</name>
    <dbReference type="NCBI Taxonomy" id="1854586"/>
    <lineage>
        <taxon>Bacteria</taxon>
        <taxon>Bacillati</taxon>
        <taxon>Actinomycetota</taxon>
        <taxon>Actinomycetes</taxon>
        <taxon>Pseudonocardiales</taxon>
        <taxon>Pseudonocardiaceae</taxon>
        <taxon>Amycolatopsis</taxon>
    </lineage>
</organism>
<keyword evidence="9" id="KW-0175">Coiled coil</keyword>
<keyword evidence="11" id="KW-1133">Transmembrane helix</keyword>
<keyword evidence="4" id="KW-0808">Transferase</keyword>
<dbReference type="EC" id="2.7.13.3" evidence="2"/>
<dbReference type="Pfam" id="PF07730">
    <property type="entry name" value="HisKA_3"/>
    <property type="match status" value="1"/>
</dbReference>
<evidence type="ECO:0000256" key="10">
    <source>
        <dbReference type="SAM" id="MobiDB-lite"/>
    </source>
</evidence>